<feature type="region of interest" description="Disordered" evidence="2">
    <location>
        <begin position="390"/>
        <end position="409"/>
    </location>
</feature>
<dbReference type="GO" id="GO:0003712">
    <property type="term" value="F:transcription coregulator activity"/>
    <property type="evidence" value="ECO:0007669"/>
    <property type="project" value="InterPro"/>
</dbReference>
<evidence type="ECO:0000313" key="3">
    <source>
        <dbReference type="EMBL" id="KAL0340499.1"/>
    </source>
</evidence>
<feature type="compositionally biased region" description="Polar residues" evidence="2">
    <location>
        <begin position="390"/>
        <end position="399"/>
    </location>
</feature>
<dbReference type="AlphaFoldDB" id="A0AAW2N9V9"/>
<dbReference type="PANTHER" id="PTHR35300">
    <property type="entry name" value="COACTIVATOR CBP, KIX DOMAIN-CONTAINING PROTEIN-RELATED"/>
    <property type="match status" value="1"/>
</dbReference>
<accession>A0AAW2N9V9</accession>
<evidence type="ECO:0000256" key="2">
    <source>
        <dbReference type="SAM" id="MobiDB-lite"/>
    </source>
</evidence>
<gene>
    <name evidence="3" type="ORF">Sradi_4566700</name>
</gene>
<reference evidence="3" key="2">
    <citation type="journal article" date="2024" name="Plant">
        <title>Genomic evolution and insights into agronomic trait innovations of Sesamum species.</title>
        <authorList>
            <person name="Miao H."/>
            <person name="Wang L."/>
            <person name="Qu L."/>
            <person name="Liu H."/>
            <person name="Sun Y."/>
            <person name="Le M."/>
            <person name="Wang Q."/>
            <person name="Wei S."/>
            <person name="Zheng Y."/>
            <person name="Lin W."/>
            <person name="Duan Y."/>
            <person name="Cao H."/>
            <person name="Xiong S."/>
            <person name="Wang X."/>
            <person name="Wei L."/>
            <person name="Li C."/>
            <person name="Ma Q."/>
            <person name="Ju M."/>
            <person name="Zhao R."/>
            <person name="Li G."/>
            <person name="Mu C."/>
            <person name="Tian Q."/>
            <person name="Mei H."/>
            <person name="Zhang T."/>
            <person name="Gao T."/>
            <person name="Zhang H."/>
        </authorList>
    </citation>
    <scope>NUCLEOTIDE SEQUENCE</scope>
    <source>
        <strain evidence="3">G02</strain>
    </source>
</reference>
<comment type="caution">
    <text evidence="3">The sequence shown here is derived from an EMBL/GenBank/DDBJ whole genome shotgun (WGS) entry which is preliminary data.</text>
</comment>
<organism evidence="3">
    <name type="scientific">Sesamum radiatum</name>
    <name type="common">Black benniseed</name>
    <dbReference type="NCBI Taxonomy" id="300843"/>
    <lineage>
        <taxon>Eukaryota</taxon>
        <taxon>Viridiplantae</taxon>
        <taxon>Streptophyta</taxon>
        <taxon>Embryophyta</taxon>
        <taxon>Tracheophyta</taxon>
        <taxon>Spermatophyta</taxon>
        <taxon>Magnoliopsida</taxon>
        <taxon>eudicotyledons</taxon>
        <taxon>Gunneridae</taxon>
        <taxon>Pentapetalae</taxon>
        <taxon>asterids</taxon>
        <taxon>lamiids</taxon>
        <taxon>Lamiales</taxon>
        <taxon>Pedaliaceae</taxon>
        <taxon>Sesamum</taxon>
    </lineage>
</organism>
<name>A0AAW2N9V9_SESRA</name>
<dbReference type="GO" id="GO:0006355">
    <property type="term" value="P:regulation of DNA-templated transcription"/>
    <property type="evidence" value="ECO:0007669"/>
    <property type="project" value="InterPro"/>
</dbReference>
<keyword evidence="1" id="KW-0539">Nucleus</keyword>
<protein>
    <recommendedName>
        <fullName evidence="4">Histone acetyltransferase</fullName>
    </recommendedName>
</protein>
<reference evidence="3" key="1">
    <citation type="submission" date="2020-06" db="EMBL/GenBank/DDBJ databases">
        <authorList>
            <person name="Li T."/>
            <person name="Hu X."/>
            <person name="Zhang T."/>
            <person name="Song X."/>
            <person name="Zhang H."/>
            <person name="Dai N."/>
            <person name="Sheng W."/>
            <person name="Hou X."/>
            <person name="Wei L."/>
        </authorList>
    </citation>
    <scope>NUCLEOTIDE SEQUENCE</scope>
    <source>
        <strain evidence="3">G02</strain>
        <tissue evidence="3">Leaf</tissue>
    </source>
</reference>
<dbReference type="EMBL" id="JACGWJ010000020">
    <property type="protein sequence ID" value="KAL0340499.1"/>
    <property type="molecule type" value="Genomic_DNA"/>
</dbReference>
<evidence type="ECO:0000256" key="1">
    <source>
        <dbReference type="ARBA" id="ARBA00023242"/>
    </source>
</evidence>
<evidence type="ECO:0008006" key="4">
    <source>
        <dbReference type="Google" id="ProtNLM"/>
    </source>
</evidence>
<dbReference type="PANTHER" id="PTHR35300:SF4">
    <property type="entry name" value="HISTONE ACETYLTRANSFERASE"/>
    <property type="match status" value="1"/>
</dbReference>
<dbReference type="Gene3D" id="1.10.246.20">
    <property type="entry name" value="Coactivator CBP, KIX domain"/>
    <property type="match status" value="1"/>
</dbReference>
<sequence>MPRPGPRPYECVRRAWHSERHQPMRGLIIQQIFRLVHDHHPSATKKNKEWQEKLPIVVLRAEEIMYSKANSEAEYSDSETLWDRVNDAVDTIIRKDESTESGELLPPCVEDVLLVWTLICIMWNGLCFSAALNLGCVPVRASRSQRHNNPRTYLRPTHQECGDMSPKVLNENANDRNSVLMPLHTSKSSMLKMPQNVDTPRSVWECNKHITLNTTQCIASSCDIHPSIGNRNSIEFDHDTALNRGSVYPLYYGMGFKPEVPQLGFQEPQKSDSIIVGVPIFSSVAETTEVGCLRNLFPYGDDNNVAKETYEAASKDYKEKGSEMGFDLSLRLGLFSDSNSSREKESGCGADRVGHRVFQDEGRRKEKEFSFFPVESAYDRSWLNRSRWNSEGENQNTEVASRKRKLPSSADIETDQFFWSQDSTSNHLAGQMRRPGL</sequence>
<dbReference type="InterPro" id="IPR036529">
    <property type="entry name" value="KIX_dom_sf"/>
</dbReference>
<proteinExistence type="predicted"/>